<dbReference type="GO" id="GO:0016887">
    <property type="term" value="F:ATP hydrolysis activity"/>
    <property type="evidence" value="ECO:0007669"/>
    <property type="project" value="InterPro"/>
</dbReference>
<dbReference type="OrthoDB" id="2115716at2759"/>
<organism evidence="2 3">
    <name type="scientific">Microdochium bolleyi</name>
    <dbReference type="NCBI Taxonomy" id="196109"/>
    <lineage>
        <taxon>Eukaryota</taxon>
        <taxon>Fungi</taxon>
        <taxon>Dikarya</taxon>
        <taxon>Ascomycota</taxon>
        <taxon>Pezizomycotina</taxon>
        <taxon>Sordariomycetes</taxon>
        <taxon>Xylariomycetidae</taxon>
        <taxon>Xylariales</taxon>
        <taxon>Microdochiaceae</taxon>
        <taxon>Microdochium</taxon>
    </lineage>
</organism>
<dbReference type="GO" id="GO:0003723">
    <property type="term" value="F:RNA binding"/>
    <property type="evidence" value="ECO:0007669"/>
    <property type="project" value="TreeGrafter"/>
</dbReference>
<dbReference type="GO" id="GO:1990275">
    <property type="term" value="F:preribosome binding"/>
    <property type="evidence" value="ECO:0007669"/>
    <property type="project" value="TreeGrafter"/>
</dbReference>
<dbReference type="InterPro" id="IPR050168">
    <property type="entry name" value="AAA_ATPase_domain"/>
</dbReference>
<dbReference type="EMBL" id="KQ964245">
    <property type="protein sequence ID" value="KXJ97638.1"/>
    <property type="molecule type" value="Genomic_DNA"/>
</dbReference>
<dbReference type="Gene3D" id="3.40.50.300">
    <property type="entry name" value="P-loop containing nucleotide triphosphate hydrolases"/>
    <property type="match status" value="1"/>
</dbReference>
<dbReference type="GO" id="GO:0005634">
    <property type="term" value="C:nucleus"/>
    <property type="evidence" value="ECO:0007669"/>
    <property type="project" value="TreeGrafter"/>
</dbReference>
<dbReference type="AlphaFoldDB" id="A0A136JKF5"/>
<evidence type="ECO:0000259" key="1">
    <source>
        <dbReference type="Pfam" id="PF00004"/>
    </source>
</evidence>
<protein>
    <submittedName>
        <fullName evidence="2">ATPase</fullName>
    </submittedName>
</protein>
<dbReference type="STRING" id="196109.A0A136JKF5"/>
<dbReference type="GO" id="GO:0042254">
    <property type="term" value="P:ribosome biogenesis"/>
    <property type="evidence" value="ECO:0007669"/>
    <property type="project" value="TreeGrafter"/>
</dbReference>
<gene>
    <name evidence="2" type="ORF">Micbo1qcDRAFT_230239</name>
</gene>
<dbReference type="InParanoid" id="A0A136JKF5"/>
<evidence type="ECO:0000313" key="3">
    <source>
        <dbReference type="Proteomes" id="UP000070501"/>
    </source>
</evidence>
<dbReference type="Pfam" id="PF00004">
    <property type="entry name" value="AAA"/>
    <property type="match status" value="1"/>
</dbReference>
<feature type="domain" description="ATPase AAA-type core" evidence="1">
    <location>
        <begin position="234"/>
        <end position="354"/>
    </location>
</feature>
<accession>A0A136JKF5</accession>
<dbReference type="PANTHER" id="PTHR23077:SF132">
    <property type="entry name" value="ATP-DEPENDENT ZN PROTEASE"/>
    <property type="match status" value="1"/>
</dbReference>
<dbReference type="CDD" id="cd19481">
    <property type="entry name" value="RecA-like_protease"/>
    <property type="match status" value="1"/>
</dbReference>
<dbReference type="InterPro" id="IPR003959">
    <property type="entry name" value="ATPase_AAA_core"/>
</dbReference>
<name>A0A136JKF5_9PEZI</name>
<dbReference type="GO" id="GO:0005524">
    <property type="term" value="F:ATP binding"/>
    <property type="evidence" value="ECO:0007669"/>
    <property type="project" value="InterPro"/>
</dbReference>
<dbReference type="InterPro" id="IPR027417">
    <property type="entry name" value="P-loop_NTPase"/>
</dbReference>
<proteinExistence type="predicted"/>
<reference evidence="3" key="1">
    <citation type="submission" date="2016-02" db="EMBL/GenBank/DDBJ databases">
        <title>Draft genome sequence of Microdochium bolleyi, a fungal endophyte of beachgrass.</title>
        <authorList>
            <consortium name="DOE Joint Genome Institute"/>
            <person name="David A.S."/>
            <person name="May G."/>
            <person name="Haridas S."/>
            <person name="Lim J."/>
            <person name="Wang M."/>
            <person name="Labutti K."/>
            <person name="Lipzen A."/>
            <person name="Barry K."/>
            <person name="Grigoriev I.V."/>
        </authorList>
    </citation>
    <scope>NUCLEOTIDE SEQUENCE [LARGE SCALE GENOMIC DNA]</scope>
    <source>
        <strain evidence="3">J235TASD1</strain>
    </source>
</reference>
<sequence>MAPIPSSAAWAAASGPSNATAAFFEHSEAKRVNTDDVMVRTLKKQYPNLELVVADQNSTNLLAYAAAGYASCTAVAEEDTDASLPSNVTYTSYIAPARRMDGNTGGLGQRLEFGKFIYTWGSTEFIVYVCVGSNSLYPPMTSNAFILGPDHNKAEQLVLAAGRWMSDIHEQVWVFDQGYWQKDTELFRSFIKSSWEDVILDPAMKKAIIDDHNSFFDSRETYANLSVPWKRGVIYYGPPGNGKTISVKATMRMLYERKPRINTLYVRSLASYGGPEYSVKQIFNKAREFAPCYLVLEDLDTIITPSVRSYFLNEVDGLKNNDGIFMIGSTNHLDRLDPGISKRPSRFDRKYLFPDPILEQRVAYCKFWQRKLHKNKDIVFPDKLCNAIAEITDDFSFAYMQEAFVAALLALARKRADDPSHGDDGGDDGEKEVLEDLSELRLKPKRADALNVRKARGAVEDEGDDGWMSVCTSDADQDLDELELWVEIKKQIEVLRDGMEKEN</sequence>
<dbReference type="SUPFAM" id="SSF52540">
    <property type="entry name" value="P-loop containing nucleoside triphosphate hydrolases"/>
    <property type="match status" value="1"/>
</dbReference>
<dbReference type="PANTHER" id="PTHR23077">
    <property type="entry name" value="AAA-FAMILY ATPASE"/>
    <property type="match status" value="1"/>
</dbReference>
<evidence type="ECO:0000313" key="2">
    <source>
        <dbReference type="EMBL" id="KXJ97638.1"/>
    </source>
</evidence>
<dbReference type="Proteomes" id="UP000070501">
    <property type="component" value="Unassembled WGS sequence"/>
</dbReference>
<keyword evidence="3" id="KW-1185">Reference proteome</keyword>